<organism evidence="3 4">
    <name type="scientific">Roseimaritima multifibrata</name>
    <dbReference type="NCBI Taxonomy" id="1930274"/>
    <lineage>
        <taxon>Bacteria</taxon>
        <taxon>Pseudomonadati</taxon>
        <taxon>Planctomycetota</taxon>
        <taxon>Planctomycetia</taxon>
        <taxon>Pirellulales</taxon>
        <taxon>Pirellulaceae</taxon>
        <taxon>Roseimaritima</taxon>
    </lineage>
</organism>
<dbReference type="InterPro" id="IPR013424">
    <property type="entry name" value="Ice-binding_C"/>
</dbReference>
<dbReference type="KEGG" id="rml:FF011L_34410"/>
<dbReference type="RefSeq" id="WP_145352655.1">
    <property type="nucleotide sequence ID" value="NZ_CP036262.1"/>
</dbReference>
<dbReference type="Proteomes" id="UP000320672">
    <property type="component" value="Chromosome"/>
</dbReference>
<dbReference type="EMBL" id="CP036262">
    <property type="protein sequence ID" value="QDS94661.1"/>
    <property type="molecule type" value="Genomic_DNA"/>
</dbReference>
<keyword evidence="4" id="KW-1185">Reference proteome</keyword>
<feature type="signal peptide" evidence="1">
    <location>
        <begin position="1"/>
        <end position="23"/>
    </location>
</feature>
<protein>
    <recommendedName>
        <fullName evidence="2">Ice-binding protein C-terminal domain-containing protein</fullName>
    </recommendedName>
</protein>
<keyword evidence="1" id="KW-0732">Signal</keyword>
<feature type="domain" description="Ice-binding protein C-terminal" evidence="2">
    <location>
        <begin position="194"/>
        <end position="218"/>
    </location>
</feature>
<evidence type="ECO:0000256" key="1">
    <source>
        <dbReference type="SAM" id="SignalP"/>
    </source>
</evidence>
<dbReference type="NCBIfam" id="TIGR02595">
    <property type="entry name" value="PEP_CTERM"/>
    <property type="match status" value="1"/>
</dbReference>
<name>A0A517MIE4_9BACT</name>
<dbReference type="Pfam" id="PF07589">
    <property type="entry name" value="PEP-CTERM"/>
    <property type="match status" value="1"/>
</dbReference>
<dbReference type="AlphaFoldDB" id="A0A517MIE4"/>
<evidence type="ECO:0000313" key="4">
    <source>
        <dbReference type="Proteomes" id="UP000320672"/>
    </source>
</evidence>
<dbReference type="OrthoDB" id="9757536at2"/>
<dbReference type="NCBIfam" id="NF038127">
    <property type="entry name" value="FDP_fam"/>
    <property type="match status" value="1"/>
</dbReference>
<accession>A0A517MIE4</accession>
<evidence type="ECO:0000313" key="3">
    <source>
        <dbReference type="EMBL" id="QDS94661.1"/>
    </source>
</evidence>
<reference evidence="3 4" key="1">
    <citation type="submission" date="2019-02" db="EMBL/GenBank/DDBJ databases">
        <title>Deep-cultivation of Planctomycetes and their phenomic and genomic characterization uncovers novel biology.</title>
        <authorList>
            <person name="Wiegand S."/>
            <person name="Jogler M."/>
            <person name="Boedeker C."/>
            <person name="Pinto D."/>
            <person name="Vollmers J."/>
            <person name="Rivas-Marin E."/>
            <person name="Kohn T."/>
            <person name="Peeters S.H."/>
            <person name="Heuer A."/>
            <person name="Rast P."/>
            <person name="Oberbeckmann S."/>
            <person name="Bunk B."/>
            <person name="Jeske O."/>
            <person name="Meyerdierks A."/>
            <person name="Storesund J.E."/>
            <person name="Kallscheuer N."/>
            <person name="Luecker S."/>
            <person name="Lage O.M."/>
            <person name="Pohl T."/>
            <person name="Merkel B.J."/>
            <person name="Hornburger P."/>
            <person name="Mueller R.-W."/>
            <person name="Bruemmer F."/>
            <person name="Labrenz M."/>
            <person name="Spormann A.M."/>
            <person name="Op den Camp H."/>
            <person name="Overmann J."/>
            <person name="Amann R."/>
            <person name="Jetten M.S.M."/>
            <person name="Mascher T."/>
            <person name="Medema M.H."/>
            <person name="Devos D.P."/>
            <person name="Kaster A.-K."/>
            <person name="Ovreas L."/>
            <person name="Rohde M."/>
            <person name="Galperin M.Y."/>
            <person name="Jogler C."/>
        </authorList>
    </citation>
    <scope>NUCLEOTIDE SEQUENCE [LARGE SCALE GENOMIC DNA]</scope>
    <source>
        <strain evidence="3 4">FF011L</strain>
    </source>
</reference>
<feature type="chain" id="PRO_5022071973" description="Ice-binding protein C-terminal domain-containing protein" evidence="1">
    <location>
        <begin position="24"/>
        <end position="227"/>
    </location>
</feature>
<proteinExistence type="predicted"/>
<gene>
    <name evidence="3" type="ORF">FF011L_34410</name>
</gene>
<dbReference type="Gene3D" id="2.60.120.380">
    <property type="match status" value="1"/>
</dbReference>
<sequence precursor="true">MKRFIFAFACLTMLVTSAEQVQAGLMNFSFTGVFGQDDDVLLFDFSVGAPSTVTLKTLSYAGGTNSEGNIISAGGFDPILSLFNSSGNLIGTNDDGSFPDVGIDPVTSSDYDTFLSIPLAVGDYTVAVSQFDNFFTGGLGDHISLGFLHEGNPNFTFDEMYGSNPFFNDVNGDARTAEWAFDILNVDSASAPGTVPEPTSLAILGFGALVFVVGRDRRVNRNQSAKN</sequence>
<evidence type="ECO:0000259" key="2">
    <source>
        <dbReference type="Pfam" id="PF07589"/>
    </source>
</evidence>